<name>A0A0C3K9R5_PISTI</name>
<sequence length="55" mass="6106">MSLGLPWTACVMNQASRKHQNRLPTASPAVSLGSYDEPVPPQLESKPLKGNFWRL</sequence>
<proteinExistence type="predicted"/>
<organism evidence="2 3">
    <name type="scientific">Pisolithus tinctorius Marx 270</name>
    <dbReference type="NCBI Taxonomy" id="870435"/>
    <lineage>
        <taxon>Eukaryota</taxon>
        <taxon>Fungi</taxon>
        <taxon>Dikarya</taxon>
        <taxon>Basidiomycota</taxon>
        <taxon>Agaricomycotina</taxon>
        <taxon>Agaricomycetes</taxon>
        <taxon>Agaricomycetidae</taxon>
        <taxon>Boletales</taxon>
        <taxon>Sclerodermatineae</taxon>
        <taxon>Pisolithaceae</taxon>
        <taxon>Pisolithus</taxon>
    </lineage>
</organism>
<dbReference type="HOGENOM" id="CLU_3033353_0_0_1"/>
<evidence type="ECO:0000256" key="1">
    <source>
        <dbReference type="SAM" id="MobiDB-lite"/>
    </source>
</evidence>
<reference evidence="2 3" key="1">
    <citation type="submission" date="2014-04" db="EMBL/GenBank/DDBJ databases">
        <authorList>
            <consortium name="DOE Joint Genome Institute"/>
            <person name="Kuo A."/>
            <person name="Kohler A."/>
            <person name="Costa M.D."/>
            <person name="Nagy L.G."/>
            <person name="Floudas D."/>
            <person name="Copeland A."/>
            <person name="Barry K.W."/>
            <person name="Cichocki N."/>
            <person name="Veneault-Fourrey C."/>
            <person name="LaButti K."/>
            <person name="Lindquist E.A."/>
            <person name="Lipzen A."/>
            <person name="Lundell T."/>
            <person name="Morin E."/>
            <person name="Murat C."/>
            <person name="Sun H."/>
            <person name="Tunlid A."/>
            <person name="Henrissat B."/>
            <person name="Grigoriev I.V."/>
            <person name="Hibbett D.S."/>
            <person name="Martin F."/>
            <person name="Nordberg H.P."/>
            <person name="Cantor M.N."/>
            <person name="Hua S.X."/>
        </authorList>
    </citation>
    <scope>NUCLEOTIDE SEQUENCE [LARGE SCALE GENOMIC DNA]</scope>
    <source>
        <strain evidence="2 3">Marx 270</strain>
    </source>
</reference>
<dbReference type="EMBL" id="KN831963">
    <property type="protein sequence ID" value="KIO06322.1"/>
    <property type="molecule type" value="Genomic_DNA"/>
</dbReference>
<gene>
    <name evidence="2" type="ORF">M404DRAFT_998952</name>
</gene>
<evidence type="ECO:0000313" key="2">
    <source>
        <dbReference type="EMBL" id="KIO06322.1"/>
    </source>
</evidence>
<protein>
    <submittedName>
        <fullName evidence="2">Uncharacterized protein</fullName>
    </submittedName>
</protein>
<dbReference type="AlphaFoldDB" id="A0A0C3K9R5"/>
<accession>A0A0C3K9R5</accession>
<keyword evidence="3" id="KW-1185">Reference proteome</keyword>
<feature type="region of interest" description="Disordered" evidence="1">
    <location>
        <begin position="19"/>
        <end position="43"/>
    </location>
</feature>
<reference evidence="3" key="2">
    <citation type="submission" date="2015-01" db="EMBL/GenBank/DDBJ databases">
        <title>Evolutionary Origins and Diversification of the Mycorrhizal Mutualists.</title>
        <authorList>
            <consortium name="DOE Joint Genome Institute"/>
            <consortium name="Mycorrhizal Genomics Consortium"/>
            <person name="Kohler A."/>
            <person name="Kuo A."/>
            <person name="Nagy L.G."/>
            <person name="Floudas D."/>
            <person name="Copeland A."/>
            <person name="Barry K.W."/>
            <person name="Cichocki N."/>
            <person name="Veneault-Fourrey C."/>
            <person name="LaButti K."/>
            <person name="Lindquist E.A."/>
            <person name="Lipzen A."/>
            <person name="Lundell T."/>
            <person name="Morin E."/>
            <person name="Murat C."/>
            <person name="Riley R."/>
            <person name="Ohm R."/>
            <person name="Sun H."/>
            <person name="Tunlid A."/>
            <person name="Henrissat B."/>
            <person name="Grigoriev I.V."/>
            <person name="Hibbett D.S."/>
            <person name="Martin F."/>
        </authorList>
    </citation>
    <scope>NUCLEOTIDE SEQUENCE [LARGE SCALE GENOMIC DNA]</scope>
    <source>
        <strain evidence="3">Marx 270</strain>
    </source>
</reference>
<dbReference type="Proteomes" id="UP000054217">
    <property type="component" value="Unassembled WGS sequence"/>
</dbReference>
<evidence type="ECO:0000313" key="3">
    <source>
        <dbReference type="Proteomes" id="UP000054217"/>
    </source>
</evidence>
<dbReference type="InParanoid" id="A0A0C3K9R5"/>